<evidence type="ECO:0000313" key="2">
    <source>
        <dbReference type="Proteomes" id="UP001162483"/>
    </source>
</evidence>
<reference evidence="1" key="1">
    <citation type="submission" date="2023-05" db="EMBL/GenBank/DDBJ databases">
        <authorList>
            <person name="Stuckert A."/>
        </authorList>
    </citation>
    <scope>NUCLEOTIDE SEQUENCE</scope>
</reference>
<organism evidence="1 2">
    <name type="scientific">Staurois parvus</name>
    <dbReference type="NCBI Taxonomy" id="386267"/>
    <lineage>
        <taxon>Eukaryota</taxon>
        <taxon>Metazoa</taxon>
        <taxon>Chordata</taxon>
        <taxon>Craniata</taxon>
        <taxon>Vertebrata</taxon>
        <taxon>Euteleostomi</taxon>
        <taxon>Amphibia</taxon>
        <taxon>Batrachia</taxon>
        <taxon>Anura</taxon>
        <taxon>Neobatrachia</taxon>
        <taxon>Ranoidea</taxon>
        <taxon>Ranidae</taxon>
        <taxon>Staurois</taxon>
    </lineage>
</organism>
<comment type="caution">
    <text evidence="1">The sequence shown here is derived from an EMBL/GenBank/DDBJ whole genome shotgun (WGS) entry which is preliminary data.</text>
</comment>
<name>A0ABN9AGE3_9NEOB</name>
<dbReference type="EMBL" id="CATNWA010000162">
    <property type="protein sequence ID" value="CAI9533900.1"/>
    <property type="molecule type" value="Genomic_DNA"/>
</dbReference>
<keyword evidence="2" id="KW-1185">Reference proteome</keyword>
<feature type="non-terminal residue" evidence="1">
    <location>
        <position position="1"/>
    </location>
</feature>
<evidence type="ECO:0000313" key="1">
    <source>
        <dbReference type="EMBL" id="CAI9533900.1"/>
    </source>
</evidence>
<proteinExistence type="predicted"/>
<sequence length="69" mass="7388">KKKTKPSNTHQTKACADLPLLLCTGRWTGDSKTRGGSEKTGLYSLYTKCGGLTGSSLSITSMLYCTRAN</sequence>
<protein>
    <submittedName>
        <fullName evidence="1">Uncharacterized protein</fullName>
    </submittedName>
</protein>
<accession>A0ABN9AGE3</accession>
<gene>
    <name evidence="1" type="ORF">SPARVUS_LOCUS498826</name>
</gene>
<dbReference type="Proteomes" id="UP001162483">
    <property type="component" value="Unassembled WGS sequence"/>
</dbReference>